<dbReference type="VEuPathDB" id="FungiDB:YALI1_A14377g"/>
<evidence type="ECO:0000313" key="2">
    <source>
        <dbReference type="Proteomes" id="UP000182444"/>
    </source>
</evidence>
<gene>
    <name evidence="1" type="ORF">YALI1_A14377g</name>
</gene>
<evidence type="ECO:0000313" key="1">
    <source>
        <dbReference type="EMBL" id="AOW00641.1"/>
    </source>
</evidence>
<organism evidence="1 2">
    <name type="scientific">Yarrowia lipolytica</name>
    <name type="common">Candida lipolytica</name>
    <dbReference type="NCBI Taxonomy" id="4952"/>
    <lineage>
        <taxon>Eukaryota</taxon>
        <taxon>Fungi</taxon>
        <taxon>Dikarya</taxon>
        <taxon>Ascomycota</taxon>
        <taxon>Saccharomycotina</taxon>
        <taxon>Dipodascomycetes</taxon>
        <taxon>Dipodascales</taxon>
        <taxon>Dipodascales incertae sedis</taxon>
        <taxon>Yarrowia</taxon>
    </lineage>
</organism>
<dbReference type="GeneID" id="94582445"/>
<dbReference type="AlphaFoldDB" id="A0A1D8N4S7"/>
<proteinExistence type="predicted"/>
<name>A0A1D8N4S7_YARLL</name>
<dbReference type="RefSeq" id="XP_068137885.1">
    <property type="nucleotide sequence ID" value="XM_068281784.1"/>
</dbReference>
<sequence>MLATSNGQVECSFIQNVSKACYFSTSTGTDMSTITSTKVTRIQINSIISSFQSSTIFTRTCSLTNNILCLLNWMDITGSRQTEQREFQSVSRFKHVMERLFYKYLYLYLYNIPGQLNFKIRQSENVKDITHLLFTLIHLLAHIHTSADSVLTQNSRYY</sequence>
<accession>A0A1D8N4S7</accession>
<dbReference type="Proteomes" id="UP000182444">
    <property type="component" value="Chromosome 1A"/>
</dbReference>
<dbReference type="EMBL" id="CP017553">
    <property type="protein sequence ID" value="AOW00641.1"/>
    <property type="molecule type" value="Genomic_DNA"/>
</dbReference>
<reference evidence="1 2" key="1">
    <citation type="journal article" date="2016" name="PLoS ONE">
        <title>Sequence Assembly of Yarrowia lipolytica Strain W29/CLIB89 Shows Transposable Element Diversity.</title>
        <authorList>
            <person name="Magnan C."/>
            <person name="Yu J."/>
            <person name="Chang I."/>
            <person name="Jahn E."/>
            <person name="Kanomata Y."/>
            <person name="Wu J."/>
            <person name="Zeller M."/>
            <person name="Oakes M."/>
            <person name="Baldi P."/>
            <person name="Sandmeyer S."/>
        </authorList>
    </citation>
    <scope>NUCLEOTIDE SEQUENCE [LARGE SCALE GENOMIC DNA]</scope>
    <source>
        <strain evidence="2">CLIB89(W29)</strain>
    </source>
</reference>
<protein>
    <submittedName>
        <fullName evidence="1">Uncharacterized protein</fullName>
    </submittedName>
</protein>